<evidence type="ECO:0000313" key="11">
    <source>
        <dbReference type="Proteomes" id="UP000244131"/>
    </source>
</evidence>
<dbReference type="Gene3D" id="1.20.1250.20">
    <property type="entry name" value="MFS general substrate transporter like domains"/>
    <property type="match status" value="1"/>
</dbReference>
<dbReference type="PANTHER" id="PTHR43528">
    <property type="entry name" value="ALPHA-KETOGLUTARATE PERMEASE"/>
    <property type="match status" value="1"/>
</dbReference>
<dbReference type="AlphaFoldDB" id="A0A7Z1PLL4"/>
<organism evidence="10 11">
    <name type="scientific">Salmonella enterica I</name>
    <dbReference type="NCBI Taxonomy" id="59201"/>
    <lineage>
        <taxon>Bacteria</taxon>
        <taxon>Pseudomonadati</taxon>
        <taxon>Pseudomonadota</taxon>
        <taxon>Gammaproteobacteria</taxon>
        <taxon>Enterobacterales</taxon>
        <taxon>Enterobacteriaceae</taxon>
        <taxon>Salmonella</taxon>
    </lineage>
</organism>
<keyword evidence="4" id="KW-0997">Cell inner membrane</keyword>
<evidence type="ECO:0000256" key="4">
    <source>
        <dbReference type="ARBA" id="ARBA00022519"/>
    </source>
</evidence>
<comment type="subcellular location">
    <subcellularLocation>
        <location evidence="1">Cell inner membrane</location>
        <topology evidence="1">Multi-pass membrane protein</topology>
    </subcellularLocation>
</comment>
<dbReference type="Proteomes" id="UP000244131">
    <property type="component" value="Unassembled WGS sequence"/>
</dbReference>
<dbReference type="InterPro" id="IPR005829">
    <property type="entry name" value="Sugar_transporter_CS"/>
</dbReference>
<reference evidence="10 11" key="1">
    <citation type="submission" date="2018-04" db="EMBL/GenBank/DDBJ databases">
        <title>Whole genome sequencing of Salmonella enterica.</title>
        <authorList>
            <person name="Bell R."/>
        </authorList>
    </citation>
    <scope>NUCLEOTIDE SEQUENCE [LARGE SCALE GENOMIC DNA]</scope>
    <source>
        <strain evidence="10 11">CFSAN058493</strain>
    </source>
</reference>
<evidence type="ECO:0000313" key="10">
    <source>
        <dbReference type="EMBL" id="PTU37472.1"/>
    </source>
</evidence>
<dbReference type="SUPFAM" id="SSF103473">
    <property type="entry name" value="MFS general substrate transporter"/>
    <property type="match status" value="1"/>
</dbReference>
<feature type="transmembrane region" description="Helical" evidence="9">
    <location>
        <begin position="66"/>
        <end position="85"/>
    </location>
</feature>
<feature type="transmembrane region" description="Helical" evidence="9">
    <location>
        <begin position="191"/>
        <end position="210"/>
    </location>
</feature>
<dbReference type="PROSITE" id="PS00216">
    <property type="entry name" value="SUGAR_TRANSPORT_1"/>
    <property type="match status" value="1"/>
</dbReference>
<accession>A0A7Z1PLL4</accession>
<dbReference type="GO" id="GO:0015293">
    <property type="term" value="F:symporter activity"/>
    <property type="evidence" value="ECO:0007669"/>
    <property type="project" value="UniProtKB-KW"/>
</dbReference>
<feature type="transmembrane region" description="Helical" evidence="9">
    <location>
        <begin position="160"/>
        <end position="179"/>
    </location>
</feature>
<evidence type="ECO:0000256" key="2">
    <source>
        <dbReference type="ARBA" id="ARBA00022448"/>
    </source>
</evidence>
<evidence type="ECO:0000256" key="6">
    <source>
        <dbReference type="ARBA" id="ARBA00022847"/>
    </source>
</evidence>
<keyword evidence="5 9" id="KW-0812">Transmembrane</keyword>
<dbReference type="InterPro" id="IPR051084">
    <property type="entry name" value="H+-coupled_symporters"/>
</dbReference>
<evidence type="ECO:0000256" key="1">
    <source>
        <dbReference type="ARBA" id="ARBA00004429"/>
    </source>
</evidence>
<feature type="transmembrane region" description="Helical" evidence="9">
    <location>
        <begin position="122"/>
        <end position="139"/>
    </location>
</feature>
<evidence type="ECO:0000256" key="3">
    <source>
        <dbReference type="ARBA" id="ARBA00022475"/>
    </source>
</evidence>
<dbReference type="PANTHER" id="PTHR43528:SF1">
    <property type="entry name" value="ALPHA-KETOGLUTARATE PERMEASE"/>
    <property type="match status" value="1"/>
</dbReference>
<proteinExistence type="predicted"/>
<dbReference type="Pfam" id="PF00083">
    <property type="entry name" value="Sugar_tr"/>
    <property type="match status" value="1"/>
</dbReference>
<protein>
    <recommendedName>
        <fullName evidence="12">MFS transporter</fullName>
    </recommendedName>
</protein>
<evidence type="ECO:0000256" key="9">
    <source>
        <dbReference type="SAM" id="Phobius"/>
    </source>
</evidence>
<dbReference type="InterPro" id="IPR005828">
    <property type="entry name" value="MFS_sugar_transport-like"/>
</dbReference>
<evidence type="ECO:0008006" key="12">
    <source>
        <dbReference type="Google" id="ProtNLM"/>
    </source>
</evidence>
<keyword evidence="7 9" id="KW-1133">Transmembrane helix</keyword>
<evidence type="ECO:0000256" key="8">
    <source>
        <dbReference type="ARBA" id="ARBA00023136"/>
    </source>
</evidence>
<evidence type="ECO:0000256" key="7">
    <source>
        <dbReference type="ARBA" id="ARBA00022989"/>
    </source>
</evidence>
<gene>
    <name evidence="10" type="ORF">DAY03_28410</name>
</gene>
<dbReference type="InterPro" id="IPR036259">
    <property type="entry name" value="MFS_trans_sf"/>
</dbReference>
<keyword evidence="2" id="KW-0813">Transport</keyword>
<dbReference type="EMBL" id="QARA01000050">
    <property type="protein sequence ID" value="PTU37472.1"/>
    <property type="molecule type" value="Genomic_DNA"/>
</dbReference>
<evidence type="ECO:0000256" key="5">
    <source>
        <dbReference type="ARBA" id="ARBA00022692"/>
    </source>
</evidence>
<name>A0A7Z1PLL4_SALET</name>
<feature type="transmembrane region" description="Helical" evidence="9">
    <location>
        <begin position="31"/>
        <end position="54"/>
    </location>
</feature>
<keyword evidence="3" id="KW-1003">Cell membrane</keyword>
<comment type="caution">
    <text evidence="10">The sequence shown here is derived from an EMBL/GenBank/DDBJ whole genome shotgun (WGS) entry which is preliminary data.</text>
</comment>
<dbReference type="GO" id="GO:0005886">
    <property type="term" value="C:plasma membrane"/>
    <property type="evidence" value="ECO:0007669"/>
    <property type="project" value="UniProtKB-SubCell"/>
</dbReference>
<keyword evidence="6" id="KW-0769">Symport</keyword>
<sequence>MNDSPSFRKSAHSVKESISMKSLFRNQSRRIITGWGVSCLNAVAFYLLLSYLPTWLITYQGVPEKYSFMISTGILLLYIFMVILTGWVSDHLGRKSMLLTASGCFIIFSLPFFMIINNYNDSYLLIAIMYCFLVLFLAMNDGTASCFLCDLFPVQFRYTGFAFSFNCANTLLGGTTPLMSTELIKLSGSPVSPVFFLIFSAVIALLSIILNRNLLCVKNVTDNHGSSHKITV</sequence>
<keyword evidence="8 9" id="KW-0472">Membrane</keyword>
<feature type="transmembrane region" description="Helical" evidence="9">
    <location>
        <begin position="97"/>
        <end position="116"/>
    </location>
</feature>